<organism evidence="2 3">
    <name type="scientific">Dendrobium thyrsiflorum</name>
    <name type="common">Pinecone-like raceme dendrobium</name>
    <name type="synonym">Orchid</name>
    <dbReference type="NCBI Taxonomy" id="117978"/>
    <lineage>
        <taxon>Eukaryota</taxon>
        <taxon>Viridiplantae</taxon>
        <taxon>Streptophyta</taxon>
        <taxon>Embryophyta</taxon>
        <taxon>Tracheophyta</taxon>
        <taxon>Spermatophyta</taxon>
        <taxon>Magnoliopsida</taxon>
        <taxon>Liliopsida</taxon>
        <taxon>Asparagales</taxon>
        <taxon>Orchidaceae</taxon>
        <taxon>Epidendroideae</taxon>
        <taxon>Malaxideae</taxon>
        <taxon>Dendrobiinae</taxon>
        <taxon>Dendrobium</taxon>
    </lineage>
</organism>
<feature type="transmembrane region" description="Helical" evidence="1">
    <location>
        <begin position="24"/>
        <end position="51"/>
    </location>
</feature>
<reference evidence="2 3" key="1">
    <citation type="journal article" date="2024" name="Plant Biotechnol. J.">
        <title>Dendrobium thyrsiflorum genome and its molecular insights into genes involved in important horticultural traits.</title>
        <authorList>
            <person name="Chen B."/>
            <person name="Wang J.Y."/>
            <person name="Zheng P.J."/>
            <person name="Li K.L."/>
            <person name="Liang Y.M."/>
            <person name="Chen X.F."/>
            <person name="Zhang C."/>
            <person name="Zhao X."/>
            <person name="He X."/>
            <person name="Zhang G.Q."/>
            <person name="Liu Z.J."/>
            <person name="Xu Q."/>
        </authorList>
    </citation>
    <scope>NUCLEOTIDE SEQUENCE [LARGE SCALE GENOMIC DNA]</scope>
    <source>
        <strain evidence="2">GZMU011</strain>
    </source>
</reference>
<evidence type="ECO:0000313" key="3">
    <source>
        <dbReference type="Proteomes" id="UP001552299"/>
    </source>
</evidence>
<evidence type="ECO:0000256" key="1">
    <source>
        <dbReference type="SAM" id="Phobius"/>
    </source>
</evidence>
<dbReference type="AlphaFoldDB" id="A0ABD0UJ47"/>
<comment type="caution">
    <text evidence="2">The sequence shown here is derived from an EMBL/GenBank/DDBJ whole genome shotgun (WGS) entry which is preliminary data.</text>
</comment>
<dbReference type="EMBL" id="JANQDX010000016">
    <property type="protein sequence ID" value="KAL0910372.1"/>
    <property type="molecule type" value="Genomic_DNA"/>
</dbReference>
<keyword evidence="1" id="KW-0472">Membrane</keyword>
<name>A0ABD0UJ47_DENTH</name>
<evidence type="ECO:0000313" key="2">
    <source>
        <dbReference type="EMBL" id="KAL0910372.1"/>
    </source>
</evidence>
<accession>A0ABD0UJ47</accession>
<sequence length="200" mass="23391">MYPVVFGLVAGCWWFSGQYNYESGWFWCLILFWEVLLLAGFSGMVILWLGLRFMGFPSCFLVYGVAHGRSGLGFSCWWCFAAEWSGSCNWYWNFDGFNRGCFCWVLNCWSRNVVVAVLFSPTRCDFDGCDSLRFGCNYNLVYCCEYELKSFGKRLNEFKKMRKRWQRLSLLLLEVPFLSHHRLFLALLSSSGLESPLRTL</sequence>
<proteinExistence type="predicted"/>
<keyword evidence="1" id="KW-0812">Transmembrane</keyword>
<dbReference type="Proteomes" id="UP001552299">
    <property type="component" value="Unassembled WGS sequence"/>
</dbReference>
<keyword evidence="1" id="KW-1133">Transmembrane helix</keyword>
<gene>
    <name evidence="2" type="ORF">M5K25_021348</name>
</gene>
<protein>
    <submittedName>
        <fullName evidence="2">Uncharacterized protein</fullName>
    </submittedName>
</protein>
<keyword evidence="3" id="KW-1185">Reference proteome</keyword>